<evidence type="ECO:0000313" key="1">
    <source>
        <dbReference type="EMBL" id="GMH29828.1"/>
    </source>
</evidence>
<evidence type="ECO:0000313" key="2">
    <source>
        <dbReference type="Proteomes" id="UP001279734"/>
    </source>
</evidence>
<gene>
    <name evidence="1" type="ORF">Nepgr_031671</name>
</gene>
<reference evidence="1" key="1">
    <citation type="submission" date="2023-05" db="EMBL/GenBank/DDBJ databases">
        <title>Nepenthes gracilis genome sequencing.</title>
        <authorList>
            <person name="Fukushima K."/>
        </authorList>
    </citation>
    <scope>NUCLEOTIDE SEQUENCE</scope>
    <source>
        <strain evidence="1">SING2019-196</strain>
    </source>
</reference>
<dbReference type="Proteomes" id="UP001279734">
    <property type="component" value="Unassembled WGS sequence"/>
</dbReference>
<comment type="caution">
    <text evidence="1">The sequence shown here is derived from an EMBL/GenBank/DDBJ whole genome shotgun (WGS) entry which is preliminary data.</text>
</comment>
<sequence length="189" mass="20649">MSCTPFAISVTTMKERREQPQVEVLGTISRTAPAWIALRGRCFALPDPKAPLRSMILPTQPCVRTLLLPLPSIPSLLYRKLPCLCPRAQTVIFLDFVKSDCSLPESSDGISVRRKEATPFQYPFAGSPVSPKVAQPAANSWAQIALDKGNLPLVNDNGLCSSLKFYPPQAFDGDIVSISPPRRCNPGEL</sequence>
<protein>
    <submittedName>
        <fullName evidence="1">Uncharacterized protein</fullName>
    </submittedName>
</protein>
<dbReference type="AlphaFoldDB" id="A0AAD3TIX5"/>
<keyword evidence="2" id="KW-1185">Reference proteome</keyword>
<name>A0AAD3TIX5_NEPGR</name>
<accession>A0AAD3TIX5</accession>
<organism evidence="1 2">
    <name type="scientific">Nepenthes gracilis</name>
    <name type="common">Slender pitcher plant</name>
    <dbReference type="NCBI Taxonomy" id="150966"/>
    <lineage>
        <taxon>Eukaryota</taxon>
        <taxon>Viridiplantae</taxon>
        <taxon>Streptophyta</taxon>
        <taxon>Embryophyta</taxon>
        <taxon>Tracheophyta</taxon>
        <taxon>Spermatophyta</taxon>
        <taxon>Magnoliopsida</taxon>
        <taxon>eudicotyledons</taxon>
        <taxon>Gunneridae</taxon>
        <taxon>Pentapetalae</taxon>
        <taxon>Caryophyllales</taxon>
        <taxon>Nepenthaceae</taxon>
        <taxon>Nepenthes</taxon>
    </lineage>
</organism>
<dbReference type="EMBL" id="BSYO01000037">
    <property type="protein sequence ID" value="GMH29828.1"/>
    <property type="molecule type" value="Genomic_DNA"/>
</dbReference>
<proteinExistence type="predicted"/>